<keyword evidence="1" id="KW-1133">Transmembrane helix</keyword>
<evidence type="ECO:0000256" key="1">
    <source>
        <dbReference type="SAM" id="Phobius"/>
    </source>
</evidence>
<name>X1NL28_9ZZZZ</name>
<accession>X1NL28</accession>
<evidence type="ECO:0008006" key="3">
    <source>
        <dbReference type="Google" id="ProtNLM"/>
    </source>
</evidence>
<sequence>MKQAEKGFTYVELVIAITIMALVGTAAAAATFQVFRGNERNNDRITAVRQVHNAGYWISRDAQMAQSVTADNLTLPDFLVLGWTEWDEAGEPTYHSVTYFFEDLTDGTGRLKRNHWSDAGANEQTLLAEYIYYDSDDPDNTSKVSYQSPVLTVQLTSLLERASETREYRIKHRPNL</sequence>
<proteinExistence type="predicted"/>
<keyword evidence="1" id="KW-0812">Transmembrane</keyword>
<dbReference type="EMBL" id="BARV01015472">
    <property type="protein sequence ID" value="GAI30921.1"/>
    <property type="molecule type" value="Genomic_DNA"/>
</dbReference>
<comment type="caution">
    <text evidence="2">The sequence shown here is derived from an EMBL/GenBank/DDBJ whole genome shotgun (WGS) entry which is preliminary data.</text>
</comment>
<dbReference type="NCBIfam" id="TIGR02532">
    <property type="entry name" value="IV_pilin_GFxxxE"/>
    <property type="match status" value="1"/>
</dbReference>
<protein>
    <recommendedName>
        <fullName evidence="3">Prepilin-type N-terminal cleavage/methylation domain-containing protein</fullName>
    </recommendedName>
</protein>
<evidence type="ECO:0000313" key="2">
    <source>
        <dbReference type="EMBL" id="GAI30921.1"/>
    </source>
</evidence>
<reference evidence="2" key="1">
    <citation type="journal article" date="2014" name="Front. Microbiol.">
        <title>High frequency of phylogenetically diverse reductive dehalogenase-homologous genes in deep subseafloor sedimentary metagenomes.</title>
        <authorList>
            <person name="Kawai M."/>
            <person name="Futagami T."/>
            <person name="Toyoda A."/>
            <person name="Takaki Y."/>
            <person name="Nishi S."/>
            <person name="Hori S."/>
            <person name="Arai W."/>
            <person name="Tsubouchi T."/>
            <person name="Morono Y."/>
            <person name="Uchiyama I."/>
            <person name="Ito T."/>
            <person name="Fujiyama A."/>
            <person name="Inagaki F."/>
            <person name="Takami H."/>
        </authorList>
    </citation>
    <scope>NUCLEOTIDE SEQUENCE</scope>
    <source>
        <strain evidence="2">Expedition CK06-06</strain>
    </source>
</reference>
<dbReference type="AlphaFoldDB" id="X1NL28"/>
<organism evidence="2">
    <name type="scientific">marine sediment metagenome</name>
    <dbReference type="NCBI Taxonomy" id="412755"/>
    <lineage>
        <taxon>unclassified sequences</taxon>
        <taxon>metagenomes</taxon>
        <taxon>ecological metagenomes</taxon>
    </lineage>
</organism>
<dbReference type="InterPro" id="IPR012902">
    <property type="entry name" value="N_methyl_site"/>
</dbReference>
<gene>
    <name evidence="2" type="ORF">S06H3_26729</name>
</gene>
<feature type="transmembrane region" description="Helical" evidence="1">
    <location>
        <begin position="13"/>
        <end position="35"/>
    </location>
</feature>
<keyword evidence="1" id="KW-0472">Membrane</keyword>